<dbReference type="PROSITE" id="PS00959">
    <property type="entry name" value="HISTONE_H3_2"/>
    <property type="match status" value="1"/>
</dbReference>
<evidence type="ECO:0000256" key="9">
    <source>
        <dbReference type="ARBA" id="ARBA00023125"/>
    </source>
</evidence>
<dbReference type="GO" id="GO:0005634">
    <property type="term" value="C:nucleus"/>
    <property type="evidence" value="ECO:0007669"/>
    <property type="project" value="UniProtKB-SubCell"/>
</dbReference>
<evidence type="ECO:0000256" key="6">
    <source>
        <dbReference type="ARBA" id="ARBA00011538"/>
    </source>
</evidence>
<evidence type="ECO:0000256" key="2">
    <source>
        <dbReference type="ARBA" id="ARBA00004123"/>
    </source>
</evidence>
<comment type="function">
    <text evidence="1">Core component of nucleosome. Nucleosomes wrap and compact DNA into chromatin, limiting DNA accessibility to the cellular machineries which require DNA as a template. Histones thereby play a central role in transcription regulation, DNA repair, DNA replication and chromosomal stability. DNA accessibility is regulated via a complex set of post-translational modifications of histones, also called histone code, and nucleosome remodeling.</text>
</comment>
<dbReference type="InterPro" id="IPR032454">
    <property type="entry name" value="Histone_H2A_C"/>
</dbReference>
<evidence type="ECO:0000256" key="8">
    <source>
        <dbReference type="ARBA" id="ARBA00022990"/>
    </source>
</evidence>
<dbReference type="Proteomes" id="UP001159428">
    <property type="component" value="Unassembled WGS sequence"/>
</dbReference>
<evidence type="ECO:0000256" key="4">
    <source>
        <dbReference type="ARBA" id="ARBA00010343"/>
    </source>
</evidence>
<evidence type="ECO:0008006" key="17">
    <source>
        <dbReference type="Google" id="ProtNLM"/>
    </source>
</evidence>
<dbReference type="Pfam" id="PF00125">
    <property type="entry name" value="Histone"/>
    <property type="match status" value="2"/>
</dbReference>
<feature type="region of interest" description="Disordered" evidence="12">
    <location>
        <begin position="1"/>
        <end position="21"/>
    </location>
</feature>
<dbReference type="InterPro" id="IPR009072">
    <property type="entry name" value="Histone-fold"/>
</dbReference>
<dbReference type="InterPro" id="IPR000164">
    <property type="entry name" value="Histone_H3/CENP-A"/>
</dbReference>
<dbReference type="GO" id="GO:0000786">
    <property type="term" value="C:nucleosome"/>
    <property type="evidence" value="ECO:0007669"/>
    <property type="project" value="UniProtKB-KW"/>
</dbReference>
<gene>
    <name evidence="15" type="ORF">PMEA_00006810</name>
</gene>
<comment type="subunit">
    <text evidence="6">The nucleosome is a histone octamer containing two molecules each of H2A, H2B, H3 and H4 assembled in one H3-H4 heterotetramer and two H2A-H2B heterodimers. The octamer wraps approximately 147 bp of DNA.</text>
</comment>
<evidence type="ECO:0000313" key="15">
    <source>
        <dbReference type="EMBL" id="CAH3115857.1"/>
    </source>
</evidence>
<dbReference type="PANTHER" id="PTHR11426">
    <property type="entry name" value="HISTONE H3"/>
    <property type="match status" value="1"/>
</dbReference>
<comment type="subcellular location">
    <subcellularLocation>
        <location evidence="3">Chromosome</location>
    </subcellularLocation>
    <subcellularLocation>
        <location evidence="2">Nucleus</location>
    </subcellularLocation>
</comment>
<dbReference type="FunFam" id="1.10.20.10:FF:000020">
    <property type="entry name" value="Histone H2A"/>
    <property type="match status" value="1"/>
</dbReference>
<keyword evidence="8" id="KW-0007">Acetylation</keyword>
<dbReference type="Gene3D" id="1.10.20.10">
    <property type="entry name" value="Histone, subunit A"/>
    <property type="match status" value="2"/>
</dbReference>
<sequence>MSGRGKGKAKGTKSKSRSSRAGLQFPVGRIHRLLRKGNYAERVGAGAPVYLAAVLEYLSAEILELAGNAARDNKKTRIIPRHLQLAVRNDEELNKLLAGVTIAQGGVLPNIQASVHHIHGCHSLSLGVLGVCHSITDHVLKKDFENTTGLLVDQAGDSLDTATASKTTDGWLGDTLDVITKDFSVTLGATFSETFTSFTATRHVDYQPPGTVALREIRRYQKSTELLIRKLPFQRLVREIAQDFKTDLRFQSSAVMALQEASEAYLVGLFEDTNLCAIHAKRVTIMPKDIQLARRIRGERA</sequence>
<dbReference type="PRINTS" id="PR00620">
    <property type="entry name" value="HISTONEH2A"/>
</dbReference>
<dbReference type="SMART" id="SM00414">
    <property type="entry name" value="H2A"/>
    <property type="match status" value="1"/>
</dbReference>
<dbReference type="InterPro" id="IPR007125">
    <property type="entry name" value="H2A/H2B/H3"/>
</dbReference>
<feature type="domain" description="Core Histone H2A/H2B/H3" evidence="13">
    <location>
        <begin position="209"/>
        <end position="296"/>
    </location>
</feature>
<dbReference type="EMBL" id="CALNXJ010000015">
    <property type="protein sequence ID" value="CAH3115857.1"/>
    <property type="molecule type" value="Genomic_DNA"/>
</dbReference>
<feature type="compositionally biased region" description="Basic residues" evidence="12">
    <location>
        <begin position="1"/>
        <end position="18"/>
    </location>
</feature>
<dbReference type="PROSITE" id="PS00046">
    <property type="entry name" value="HISTONE_H2A"/>
    <property type="match status" value="1"/>
</dbReference>
<dbReference type="CDD" id="cd00074">
    <property type="entry name" value="HFD_H2A"/>
    <property type="match status" value="1"/>
</dbReference>
<keyword evidence="11" id="KW-0544">Nucleosome core</keyword>
<dbReference type="CDD" id="cd22911">
    <property type="entry name" value="HFD_H3"/>
    <property type="match status" value="1"/>
</dbReference>
<evidence type="ECO:0000256" key="10">
    <source>
        <dbReference type="ARBA" id="ARBA00023242"/>
    </source>
</evidence>
<comment type="caution">
    <text evidence="15">The sequence shown here is derived from an EMBL/GenBank/DDBJ whole genome shotgun (WGS) entry which is preliminary data.</text>
</comment>
<evidence type="ECO:0000256" key="7">
    <source>
        <dbReference type="ARBA" id="ARBA00022454"/>
    </source>
</evidence>
<proteinExistence type="inferred from homology"/>
<accession>A0AAU9WJ51</accession>
<keyword evidence="16" id="KW-1185">Reference proteome</keyword>
<dbReference type="AlphaFoldDB" id="A0AAU9WJ51"/>
<dbReference type="Pfam" id="PF16211">
    <property type="entry name" value="Histone_H2A_C"/>
    <property type="match status" value="1"/>
</dbReference>
<feature type="domain" description="Core Histone H2A/H2B/H3" evidence="13">
    <location>
        <begin position="9"/>
        <end position="88"/>
    </location>
</feature>
<dbReference type="SMART" id="SM00428">
    <property type="entry name" value="H3"/>
    <property type="match status" value="1"/>
</dbReference>
<comment type="similarity">
    <text evidence="4">Belongs to the histone H3 family.</text>
</comment>
<evidence type="ECO:0000256" key="11">
    <source>
        <dbReference type="ARBA" id="ARBA00023269"/>
    </source>
</evidence>
<evidence type="ECO:0000259" key="14">
    <source>
        <dbReference type="Pfam" id="PF16211"/>
    </source>
</evidence>
<organism evidence="15 16">
    <name type="scientific">Pocillopora meandrina</name>
    <dbReference type="NCBI Taxonomy" id="46732"/>
    <lineage>
        <taxon>Eukaryota</taxon>
        <taxon>Metazoa</taxon>
        <taxon>Cnidaria</taxon>
        <taxon>Anthozoa</taxon>
        <taxon>Hexacorallia</taxon>
        <taxon>Scleractinia</taxon>
        <taxon>Astrocoeniina</taxon>
        <taxon>Pocilloporidae</taxon>
        <taxon>Pocillopora</taxon>
    </lineage>
</organism>
<dbReference type="InterPro" id="IPR002119">
    <property type="entry name" value="Histone_H2A"/>
</dbReference>
<evidence type="ECO:0000256" key="12">
    <source>
        <dbReference type="SAM" id="MobiDB-lite"/>
    </source>
</evidence>
<dbReference type="GO" id="GO:0030527">
    <property type="term" value="F:structural constituent of chromatin"/>
    <property type="evidence" value="ECO:0007669"/>
    <property type="project" value="InterPro"/>
</dbReference>
<reference evidence="15 16" key="1">
    <citation type="submission" date="2022-05" db="EMBL/GenBank/DDBJ databases">
        <authorList>
            <consortium name="Genoscope - CEA"/>
            <person name="William W."/>
        </authorList>
    </citation>
    <scope>NUCLEOTIDE SEQUENCE [LARGE SCALE GENOMIC DNA]</scope>
</reference>
<evidence type="ECO:0000259" key="13">
    <source>
        <dbReference type="Pfam" id="PF00125"/>
    </source>
</evidence>
<protein>
    <recommendedName>
        <fullName evidence="17">Histone H2A</fullName>
    </recommendedName>
</protein>
<evidence type="ECO:0000256" key="1">
    <source>
        <dbReference type="ARBA" id="ARBA00002001"/>
    </source>
</evidence>
<keyword evidence="7" id="KW-0158">Chromosome</keyword>
<dbReference type="InterPro" id="IPR032458">
    <property type="entry name" value="Histone_H2A_CS"/>
</dbReference>
<keyword evidence="9" id="KW-0238">DNA-binding</keyword>
<dbReference type="GO" id="GO:0046982">
    <property type="term" value="F:protein heterodimerization activity"/>
    <property type="evidence" value="ECO:0007669"/>
    <property type="project" value="InterPro"/>
</dbReference>
<evidence type="ECO:0000313" key="16">
    <source>
        <dbReference type="Proteomes" id="UP001159428"/>
    </source>
</evidence>
<keyword evidence="10" id="KW-0539">Nucleus</keyword>
<feature type="domain" description="Histone H2A C-terminal" evidence="14">
    <location>
        <begin position="91"/>
        <end position="114"/>
    </location>
</feature>
<comment type="similarity">
    <text evidence="5">Belongs to the histone H2A family.</text>
</comment>
<evidence type="ECO:0000256" key="5">
    <source>
        <dbReference type="ARBA" id="ARBA00010691"/>
    </source>
</evidence>
<evidence type="ECO:0000256" key="3">
    <source>
        <dbReference type="ARBA" id="ARBA00004286"/>
    </source>
</evidence>
<name>A0AAU9WJ51_9CNID</name>
<dbReference type="FunFam" id="1.10.20.10:FF:000085">
    <property type="entry name" value="Histone H3.2"/>
    <property type="match status" value="1"/>
</dbReference>
<dbReference type="GO" id="GO:0003677">
    <property type="term" value="F:DNA binding"/>
    <property type="evidence" value="ECO:0007669"/>
    <property type="project" value="UniProtKB-KW"/>
</dbReference>
<dbReference type="SUPFAM" id="SSF47113">
    <property type="entry name" value="Histone-fold"/>
    <property type="match status" value="2"/>
</dbReference>